<proteinExistence type="predicted"/>
<dbReference type="EMBL" id="CP107020">
    <property type="protein sequence ID" value="UYG16757.1"/>
    <property type="molecule type" value="Genomic_DNA"/>
</dbReference>
<dbReference type="Proteomes" id="UP001164305">
    <property type="component" value="Chromosome"/>
</dbReference>
<keyword evidence="3" id="KW-1185">Reference proteome</keyword>
<sequence length="208" mass="22021">MTTTKATPHERTDRRRGFRTVDVTVTVTIGIAMGVVFLGLNYLYYPINSITAAFAPAAGVLAGVWFLPAILAGLIVRRPGAALLAELIASFVEMLIGNQWGYTTMISGLAQGLGVEIGLALLAYRRFGIGALALAGVVAAGLEWVYEAFATSAVSWALSWKLVYLALMALSGAVISPLVCLPLGRLLARTGVLNAFPIGRERAARDLV</sequence>
<keyword evidence="1" id="KW-1133">Transmembrane helix</keyword>
<name>A0ABY6G0W9_9MICO</name>
<reference evidence="2" key="1">
    <citation type="submission" date="2022-10" db="EMBL/GenBank/DDBJ databases">
        <title>Whole-Genome Sequencing of Brachybacterium huguangmaarense BRM-3, Isolated from Betula schmidtii.</title>
        <authorList>
            <person name="Haam D."/>
        </authorList>
    </citation>
    <scope>NUCLEOTIDE SEQUENCE</scope>
    <source>
        <strain evidence="2">BRM-3</strain>
    </source>
</reference>
<protein>
    <submittedName>
        <fullName evidence="2">ECF transporter S component</fullName>
    </submittedName>
</protein>
<keyword evidence="1" id="KW-0472">Membrane</keyword>
<accession>A0ABY6G0W9</accession>
<dbReference type="InterPro" id="IPR017195">
    <property type="entry name" value="ABC_thiamin-permease_prd"/>
</dbReference>
<evidence type="ECO:0000313" key="3">
    <source>
        <dbReference type="Proteomes" id="UP001164305"/>
    </source>
</evidence>
<evidence type="ECO:0000256" key="1">
    <source>
        <dbReference type="SAM" id="Phobius"/>
    </source>
</evidence>
<dbReference type="RefSeq" id="WP_263593970.1">
    <property type="nucleotide sequence ID" value="NZ_CP107020.1"/>
</dbReference>
<feature type="transmembrane region" description="Helical" evidence="1">
    <location>
        <begin position="162"/>
        <end position="184"/>
    </location>
</feature>
<evidence type="ECO:0000313" key="2">
    <source>
        <dbReference type="EMBL" id="UYG16757.1"/>
    </source>
</evidence>
<dbReference type="Pfam" id="PF09819">
    <property type="entry name" value="ABC_cobalt"/>
    <property type="match status" value="1"/>
</dbReference>
<feature type="transmembrane region" description="Helical" evidence="1">
    <location>
        <begin position="131"/>
        <end position="150"/>
    </location>
</feature>
<feature type="transmembrane region" description="Helical" evidence="1">
    <location>
        <begin position="106"/>
        <end position="124"/>
    </location>
</feature>
<feature type="transmembrane region" description="Helical" evidence="1">
    <location>
        <begin position="21"/>
        <end position="44"/>
    </location>
</feature>
<organism evidence="2 3">
    <name type="scientific">Brachybacterium huguangmaarense</name>
    <dbReference type="NCBI Taxonomy" id="1652028"/>
    <lineage>
        <taxon>Bacteria</taxon>
        <taxon>Bacillati</taxon>
        <taxon>Actinomycetota</taxon>
        <taxon>Actinomycetes</taxon>
        <taxon>Micrococcales</taxon>
        <taxon>Dermabacteraceae</taxon>
        <taxon>Brachybacterium</taxon>
    </lineage>
</organism>
<gene>
    <name evidence="2" type="ORF">BRM3_14335</name>
</gene>
<feature type="transmembrane region" description="Helical" evidence="1">
    <location>
        <begin position="81"/>
        <end position="100"/>
    </location>
</feature>
<keyword evidence="1" id="KW-0812">Transmembrane</keyword>
<feature type="transmembrane region" description="Helical" evidence="1">
    <location>
        <begin position="50"/>
        <end position="74"/>
    </location>
</feature>
<dbReference type="PIRSF" id="PIRSF037394">
    <property type="entry name" value="ABC_thiamine-permease_YkoE_prd"/>
    <property type="match status" value="1"/>
</dbReference>